<dbReference type="Proteomes" id="UP000177269">
    <property type="component" value="Unassembled WGS sequence"/>
</dbReference>
<dbReference type="AlphaFoldDB" id="A0A1G2P098"/>
<protein>
    <submittedName>
        <fullName evidence="1">Uncharacterized protein</fullName>
    </submittedName>
</protein>
<proteinExistence type="predicted"/>
<organism evidence="1 2">
    <name type="scientific">Candidatus Taylorbacteria bacterium RIFCSPLOWO2_12_FULL_43_20</name>
    <dbReference type="NCBI Taxonomy" id="1802332"/>
    <lineage>
        <taxon>Bacteria</taxon>
        <taxon>Candidatus Tayloriibacteriota</taxon>
    </lineage>
</organism>
<name>A0A1G2P098_9BACT</name>
<comment type="caution">
    <text evidence="1">The sequence shown here is derived from an EMBL/GenBank/DDBJ whole genome shotgun (WGS) entry which is preliminary data.</text>
</comment>
<accession>A0A1G2P098</accession>
<evidence type="ECO:0000313" key="2">
    <source>
        <dbReference type="Proteomes" id="UP000177269"/>
    </source>
</evidence>
<sequence length="100" mass="11420">MSFPPTPQPLFACEPKPRLLPEYLEGRTPNKKTPFPFSKRIGRAQIRKARSVFYLVSAEALRGGRRGEIRAYDLVSSHHALRACDIIYFESRFELGIINA</sequence>
<reference evidence="1 2" key="1">
    <citation type="journal article" date="2016" name="Nat. Commun.">
        <title>Thousands of microbial genomes shed light on interconnected biogeochemical processes in an aquifer system.</title>
        <authorList>
            <person name="Anantharaman K."/>
            <person name="Brown C.T."/>
            <person name="Hug L.A."/>
            <person name="Sharon I."/>
            <person name="Castelle C.J."/>
            <person name="Probst A.J."/>
            <person name="Thomas B.C."/>
            <person name="Singh A."/>
            <person name="Wilkins M.J."/>
            <person name="Karaoz U."/>
            <person name="Brodie E.L."/>
            <person name="Williams K.H."/>
            <person name="Hubbard S.S."/>
            <person name="Banfield J.F."/>
        </authorList>
    </citation>
    <scope>NUCLEOTIDE SEQUENCE [LARGE SCALE GENOMIC DNA]</scope>
</reference>
<dbReference type="EMBL" id="MHSK01000025">
    <property type="protein sequence ID" value="OHA41776.1"/>
    <property type="molecule type" value="Genomic_DNA"/>
</dbReference>
<gene>
    <name evidence="1" type="ORF">A3G52_03980</name>
</gene>
<evidence type="ECO:0000313" key="1">
    <source>
        <dbReference type="EMBL" id="OHA41776.1"/>
    </source>
</evidence>